<name>A0A8J2PE97_9HEXA</name>
<reference evidence="3" key="1">
    <citation type="submission" date="2021-06" db="EMBL/GenBank/DDBJ databases">
        <authorList>
            <person name="Hodson N. C."/>
            <person name="Mongue J. A."/>
            <person name="Jaron S. K."/>
        </authorList>
    </citation>
    <scope>NUCLEOTIDE SEQUENCE</scope>
</reference>
<evidence type="ECO:0000313" key="4">
    <source>
        <dbReference type="Proteomes" id="UP000708208"/>
    </source>
</evidence>
<dbReference type="InterPro" id="IPR004088">
    <property type="entry name" value="KH_dom_type_1"/>
</dbReference>
<dbReference type="PROSITE" id="PS50084">
    <property type="entry name" value="KH_TYPE_1"/>
    <property type="match status" value="1"/>
</dbReference>
<keyword evidence="4" id="KW-1185">Reference proteome</keyword>
<evidence type="ECO:0000259" key="2">
    <source>
        <dbReference type="Pfam" id="PF00013"/>
    </source>
</evidence>
<feature type="non-terminal residue" evidence="3">
    <location>
        <position position="1"/>
    </location>
</feature>
<dbReference type="EMBL" id="CAJVCH010261553">
    <property type="protein sequence ID" value="CAG7734046.1"/>
    <property type="molecule type" value="Genomic_DNA"/>
</dbReference>
<comment type="caution">
    <text evidence="3">The sequence shown here is derived from an EMBL/GenBank/DDBJ whole genome shotgun (WGS) entry which is preliminary data.</text>
</comment>
<accession>A0A8J2PE97</accession>
<dbReference type="Pfam" id="PF00013">
    <property type="entry name" value="KH_1"/>
    <property type="match status" value="1"/>
</dbReference>
<organism evidence="3 4">
    <name type="scientific">Allacma fusca</name>
    <dbReference type="NCBI Taxonomy" id="39272"/>
    <lineage>
        <taxon>Eukaryota</taxon>
        <taxon>Metazoa</taxon>
        <taxon>Ecdysozoa</taxon>
        <taxon>Arthropoda</taxon>
        <taxon>Hexapoda</taxon>
        <taxon>Collembola</taxon>
        <taxon>Symphypleona</taxon>
        <taxon>Sminthuridae</taxon>
        <taxon>Allacma</taxon>
    </lineage>
</organism>
<dbReference type="OrthoDB" id="442947at2759"/>
<dbReference type="Proteomes" id="UP000708208">
    <property type="component" value="Unassembled WGS sequence"/>
</dbReference>
<sequence>QISGAMIRISNSEELREGCTDRVITITGNPDSVALAQYLINMR</sequence>
<feature type="domain" description="K Homology" evidence="2">
    <location>
        <begin position="2"/>
        <end position="41"/>
    </location>
</feature>
<proteinExistence type="predicted"/>
<dbReference type="AlphaFoldDB" id="A0A8J2PE97"/>
<dbReference type="GO" id="GO:0003723">
    <property type="term" value="F:RNA binding"/>
    <property type="evidence" value="ECO:0007669"/>
    <property type="project" value="UniProtKB-UniRule"/>
</dbReference>
<protein>
    <recommendedName>
        <fullName evidence="2">K Homology domain-containing protein</fullName>
    </recommendedName>
</protein>
<evidence type="ECO:0000313" key="3">
    <source>
        <dbReference type="EMBL" id="CAG7734046.1"/>
    </source>
</evidence>
<gene>
    <name evidence="3" type="ORF">AFUS01_LOCUS22453</name>
</gene>
<evidence type="ECO:0000256" key="1">
    <source>
        <dbReference type="PROSITE-ProRule" id="PRU00117"/>
    </source>
</evidence>
<keyword evidence="1" id="KW-0694">RNA-binding</keyword>